<dbReference type="AlphaFoldDB" id="A0A0N9NGQ1"/>
<protein>
    <recommendedName>
        <fullName evidence="1">DUF4439 domain-containing protein</fullName>
    </recommendedName>
</protein>
<dbReference type="SUPFAM" id="SSF47240">
    <property type="entry name" value="Ferritin-like"/>
    <property type="match status" value="1"/>
</dbReference>
<evidence type="ECO:0000313" key="3">
    <source>
        <dbReference type="Proteomes" id="UP000063789"/>
    </source>
</evidence>
<dbReference type="InterPro" id="IPR029447">
    <property type="entry name" value="DUF4439"/>
</dbReference>
<dbReference type="RefSeq" id="WP_062392550.1">
    <property type="nucleotide sequence ID" value="NZ_CP011853.1"/>
</dbReference>
<dbReference type="OrthoDB" id="5192349at2"/>
<dbReference type="KEGG" id="goq:ACH46_08710"/>
<evidence type="ECO:0000259" key="1">
    <source>
        <dbReference type="Pfam" id="PF14530"/>
    </source>
</evidence>
<gene>
    <name evidence="2" type="ORF">ACH46_08710</name>
</gene>
<proteinExistence type="predicted"/>
<name>A0A0N9NGQ1_9ACTN</name>
<dbReference type="CDD" id="cd00657">
    <property type="entry name" value="Ferritin_like"/>
    <property type="match status" value="1"/>
</dbReference>
<dbReference type="STRING" id="1136941.ACH46_08710"/>
<dbReference type="PATRIC" id="fig|1136941.3.peg.1772"/>
<dbReference type="InterPro" id="IPR012347">
    <property type="entry name" value="Ferritin-like"/>
</dbReference>
<accession>A0A0N9NGQ1</accession>
<dbReference type="Gene3D" id="1.20.1260.10">
    <property type="match status" value="1"/>
</dbReference>
<reference evidence="2 3" key="2">
    <citation type="journal article" date="2017" name="Int. J. Syst. Evol. Microbiol.">
        <title>Gordonia phthalatica sp. nov., a di-n-butyl phthalate-degrading bacterium isolated from activated sludge.</title>
        <authorList>
            <person name="Jin D."/>
            <person name="Kong X."/>
            <person name="Jia M."/>
            <person name="Yu X."/>
            <person name="Wang X."/>
            <person name="Zhuang X."/>
            <person name="Deng Y."/>
            <person name="Bai Z."/>
        </authorList>
    </citation>
    <scope>NUCLEOTIDE SEQUENCE [LARGE SCALE GENOMIC DNA]</scope>
    <source>
        <strain evidence="2 3">QH-11</strain>
    </source>
</reference>
<dbReference type="InterPro" id="IPR009078">
    <property type="entry name" value="Ferritin-like_SF"/>
</dbReference>
<reference evidence="3" key="1">
    <citation type="submission" date="2015-06" db="EMBL/GenBank/DDBJ databases">
        <title>Complete genome sequence and metabolic analysis of phthalate degradation pathway in Gordonia sp. QH-11.</title>
        <authorList>
            <person name="Jin D."/>
            <person name="Kong X."/>
            <person name="Bai Z."/>
        </authorList>
    </citation>
    <scope>NUCLEOTIDE SEQUENCE [LARGE SCALE GENOMIC DNA]</scope>
    <source>
        <strain evidence="3">QH-11</strain>
    </source>
</reference>
<organism evidence="2 3">
    <name type="scientific">Gordonia phthalatica</name>
    <dbReference type="NCBI Taxonomy" id="1136941"/>
    <lineage>
        <taxon>Bacteria</taxon>
        <taxon>Bacillati</taxon>
        <taxon>Actinomycetota</taxon>
        <taxon>Actinomycetes</taxon>
        <taxon>Mycobacteriales</taxon>
        <taxon>Gordoniaceae</taxon>
        <taxon>Gordonia</taxon>
    </lineage>
</organism>
<dbReference type="Proteomes" id="UP000063789">
    <property type="component" value="Chromosome"/>
</dbReference>
<sequence length="141" mass="15094">MTQTTALNDAADAENTAVFTYGVITAFTERDVRTTVAENIAAHRVRRDQLNEKLLAAGESERTPAAGYTLPVDVTDQDTAAKAATAAERDCETAYRALLEQADDSSVRRIALDGLTDCALRASYWRGVAGVTPLTVAFPGQ</sequence>
<dbReference type="Pfam" id="PF14530">
    <property type="entry name" value="DUF4439"/>
    <property type="match status" value="1"/>
</dbReference>
<keyword evidence="3" id="KW-1185">Reference proteome</keyword>
<evidence type="ECO:0000313" key="2">
    <source>
        <dbReference type="EMBL" id="ALG84560.1"/>
    </source>
</evidence>
<feature type="domain" description="DUF4439" evidence="1">
    <location>
        <begin position="6"/>
        <end position="140"/>
    </location>
</feature>
<dbReference type="EMBL" id="CP011853">
    <property type="protein sequence ID" value="ALG84560.1"/>
    <property type="molecule type" value="Genomic_DNA"/>
</dbReference>